<dbReference type="RefSeq" id="WP_182490770.1">
    <property type="nucleotide sequence ID" value="NZ_BAAAOV010000001.1"/>
</dbReference>
<sequence>MSLPSDSSASPSPRPGSPAASDQGSRSGSPTGSPIAVTVVGGPTALLEWTGLRLLLDPTFDPPTVYGPGPNDLTKTEGPAVAAADLGRIDVALVSHHHHEDNLDEAGRALALGLPLVITTSAGARELAARCDSGEGTATVIGLEEGESLALDSAALVGSAVAAHAPAGARVIAVTAQHGPPEVAERLGPVIGFVLSAPGEPTVFVSGDNSSVEVVRAIAARHNALDVAVLFAGAARIPAIDAALTLTAADARAAALALGARRVVGLHVDQWAHFSEGRDALEREFAELESAAGGPLLAATPLGERTELAV</sequence>
<evidence type="ECO:0000256" key="2">
    <source>
        <dbReference type="SAM" id="MobiDB-lite"/>
    </source>
</evidence>
<dbReference type="AlphaFoldDB" id="A0A839E8Z7"/>
<dbReference type="Gene3D" id="3.60.15.10">
    <property type="entry name" value="Ribonuclease Z/Hydroxyacylglutathione hydrolase-like"/>
    <property type="match status" value="1"/>
</dbReference>
<dbReference type="PANTHER" id="PTHR43546">
    <property type="entry name" value="UPF0173 METAL-DEPENDENT HYDROLASE MJ1163-RELATED"/>
    <property type="match status" value="1"/>
</dbReference>
<protein>
    <submittedName>
        <fullName evidence="4">L-ascorbate metabolism protein UlaG (Beta-lactamase superfamily)</fullName>
    </submittedName>
</protein>
<keyword evidence="5" id="KW-1185">Reference proteome</keyword>
<evidence type="ECO:0000313" key="4">
    <source>
        <dbReference type="EMBL" id="MBA8847957.1"/>
    </source>
</evidence>
<feature type="domain" description="Metallo-beta-lactamase" evidence="3">
    <location>
        <begin position="53"/>
        <end position="267"/>
    </location>
</feature>
<dbReference type="GO" id="GO:0016787">
    <property type="term" value="F:hydrolase activity"/>
    <property type="evidence" value="ECO:0007669"/>
    <property type="project" value="UniProtKB-KW"/>
</dbReference>
<dbReference type="SUPFAM" id="SSF56281">
    <property type="entry name" value="Metallo-hydrolase/oxidoreductase"/>
    <property type="match status" value="1"/>
</dbReference>
<evidence type="ECO:0000259" key="3">
    <source>
        <dbReference type="Pfam" id="PF12706"/>
    </source>
</evidence>
<dbReference type="InterPro" id="IPR001279">
    <property type="entry name" value="Metallo-B-lactamas"/>
</dbReference>
<proteinExistence type="predicted"/>
<dbReference type="Pfam" id="PF12706">
    <property type="entry name" value="Lactamase_B_2"/>
    <property type="match status" value="1"/>
</dbReference>
<name>A0A839E8Z7_9MICO</name>
<feature type="compositionally biased region" description="Polar residues" evidence="2">
    <location>
        <begin position="22"/>
        <end position="32"/>
    </location>
</feature>
<dbReference type="PANTHER" id="PTHR43546:SF9">
    <property type="entry name" value="L-ASCORBATE-6-PHOSPHATE LACTONASE ULAG-RELATED"/>
    <property type="match status" value="1"/>
</dbReference>
<comment type="caution">
    <text evidence="4">The sequence shown here is derived from an EMBL/GenBank/DDBJ whole genome shotgun (WGS) entry which is preliminary data.</text>
</comment>
<evidence type="ECO:0000256" key="1">
    <source>
        <dbReference type="ARBA" id="ARBA00022801"/>
    </source>
</evidence>
<gene>
    <name evidence="4" type="ORF">FHX53_001549</name>
</gene>
<feature type="compositionally biased region" description="Low complexity" evidence="2">
    <location>
        <begin position="1"/>
        <end position="21"/>
    </location>
</feature>
<dbReference type="InterPro" id="IPR036866">
    <property type="entry name" value="RibonucZ/Hydroxyglut_hydro"/>
</dbReference>
<evidence type="ECO:0000313" key="5">
    <source>
        <dbReference type="Proteomes" id="UP000585905"/>
    </source>
</evidence>
<keyword evidence="1" id="KW-0378">Hydrolase</keyword>
<accession>A0A839E8Z7</accession>
<organism evidence="4 5">
    <name type="scientific">Microcella alkalica</name>
    <dbReference type="NCBI Taxonomy" id="355930"/>
    <lineage>
        <taxon>Bacteria</taxon>
        <taxon>Bacillati</taxon>
        <taxon>Actinomycetota</taxon>
        <taxon>Actinomycetes</taxon>
        <taxon>Micrococcales</taxon>
        <taxon>Microbacteriaceae</taxon>
        <taxon>Microcella</taxon>
    </lineage>
</organism>
<feature type="region of interest" description="Disordered" evidence="2">
    <location>
        <begin position="1"/>
        <end position="36"/>
    </location>
</feature>
<reference evidence="4 5" key="1">
    <citation type="submission" date="2020-07" db="EMBL/GenBank/DDBJ databases">
        <title>Sequencing the genomes of 1000 actinobacteria strains.</title>
        <authorList>
            <person name="Klenk H.-P."/>
        </authorList>
    </citation>
    <scope>NUCLEOTIDE SEQUENCE [LARGE SCALE GENOMIC DNA]</scope>
    <source>
        <strain evidence="4 5">DSM 19663</strain>
    </source>
</reference>
<dbReference type="Proteomes" id="UP000585905">
    <property type="component" value="Unassembled WGS sequence"/>
</dbReference>
<dbReference type="EMBL" id="JACGWX010000003">
    <property type="protein sequence ID" value="MBA8847957.1"/>
    <property type="molecule type" value="Genomic_DNA"/>
</dbReference>
<dbReference type="InterPro" id="IPR050114">
    <property type="entry name" value="UPF0173_UPF0282_UlaG_hydrolase"/>
</dbReference>